<name>A0AA35X6U9_GEOBA</name>
<dbReference type="Pfam" id="PF00106">
    <property type="entry name" value="adh_short"/>
    <property type="match status" value="1"/>
</dbReference>
<organism evidence="4 5">
    <name type="scientific">Geodia barretti</name>
    <name type="common">Barrett's horny sponge</name>
    <dbReference type="NCBI Taxonomy" id="519541"/>
    <lineage>
        <taxon>Eukaryota</taxon>
        <taxon>Metazoa</taxon>
        <taxon>Porifera</taxon>
        <taxon>Demospongiae</taxon>
        <taxon>Heteroscleromorpha</taxon>
        <taxon>Tetractinellida</taxon>
        <taxon>Astrophorina</taxon>
        <taxon>Geodiidae</taxon>
        <taxon>Geodia</taxon>
    </lineage>
</organism>
<evidence type="ECO:0000256" key="2">
    <source>
        <dbReference type="RuleBase" id="RU000363"/>
    </source>
</evidence>
<proteinExistence type="inferred from homology"/>
<dbReference type="InterPro" id="IPR036291">
    <property type="entry name" value="NAD(P)-bd_dom_sf"/>
</dbReference>
<feature type="compositionally biased region" description="Basic and acidic residues" evidence="3">
    <location>
        <begin position="169"/>
        <end position="188"/>
    </location>
</feature>
<dbReference type="PRINTS" id="PR00080">
    <property type="entry name" value="SDRFAMILY"/>
</dbReference>
<evidence type="ECO:0000256" key="1">
    <source>
        <dbReference type="ARBA" id="ARBA00023002"/>
    </source>
</evidence>
<dbReference type="PROSITE" id="PS00061">
    <property type="entry name" value="ADH_SHORT"/>
    <property type="match status" value="1"/>
</dbReference>
<dbReference type="InterPro" id="IPR020904">
    <property type="entry name" value="Sc_DH/Rdtase_CS"/>
</dbReference>
<evidence type="ECO:0000256" key="3">
    <source>
        <dbReference type="SAM" id="MobiDB-lite"/>
    </source>
</evidence>
<gene>
    <name evidence="4" type="ORF">GBAR_LOCUS25668</name>
</gene>
<dbReference type="InterPro" id="IPR002347">
    <property type="entry name" value="SDR_fam"/>
</dbReference>
<accession>A0AA35X6U9</accession>
<reference evidence="4" key="1">
    <citation type="submission" date="2023-03" db="EMBL/GenBank/DDBJ databases">
        <authorList>
            <person name="Steffen K."/>
            <person name="Cardenas P."/>
        </authorList>
    </citation>
    <scope>NUCLEOTIDE SEQUENCE</scope>
</reference>
<sequence>MGVCGEPMGIGGATAWLFAREGAKVALSDLNEDKGRRSADQLRDRGYSAIFVPLDVANEENWIRAVSQTVSAFGRLDLLVNGAGNVIAGGIEDSTLEAWDSLMAVHAKGPFLGTKHAVPEMRKVGGGSVVNVSSIDGLHGTSMGAGYPAGKAASRLFSKSAALQYAQEKHQGELDSSGIRRDTAEQDYRQLVQWPNTGRA</sequence>
<dbReference type="PANTHER" id="PTHR43975">
    <property type="entry name" value="ZGC:101858"/>
    <property type="match status" value="1"/>
</dbReference>
<comment type="caution">
    <text evidence="4">The sequence shown here is derived from an EMBL/GenBank/DDBJ whole genome shotgun (WGS) entry which is preliminary data.</text>
</comment>
<keyword evidence="5" id="KW-1185">Reference proteome</keyword>
<dbReference type="AlphaFoldDB" id="A0AA35X6U9"/>
<comment type="similarity">
    <text evidence="2">Belongs to the short-chain dehydrogenases/reductases (SDR) family.</text>
</comment>
<dbReference type="SUPFAM" id="SSF51735">
    <property type="entry name" value="NAD(P)-binding Rossmann-fold domains"/>
    <property type="match status" value="1"/>
</dbReference>
<keyword evidence="1" id="KW-0560">Oxidoreductase</keyword>
<evidence type="ECO:0000313" key="5">
    <source>
        <dbReference type="Proteomes" id="UP001174909"/>
    </source>
</evidence>
<dbReference type="Proteomes" id="UP001174909">
    <property type="component" value="Unassembled WGS sequence"/>
</dbReference>
<dbReference type="PANTHER" id="PTHR43975:SF2">
    <property type="entry name" value="EG:BACR7A4.14 PROTEIN-RELATED"/>
    <property type="match status" value="1"/>
</dbReference>
<dbReference type="EMBL" id="CASHTH010003561">
    <property type="protein sequence ID" value="CAI8046404.1"/>
    <property type="molecule type" value="Genomic_DNA"/>
</dbReference>
<protein>
    <submittedName>
        <fullName evidence="4">2,5-dichloro-2,5-cyclohexadiene-1,4-diol dehydrogenase LinX</fullName>
    </submittedName>
</protein>
<evidence type="ECO:0000313" key="4">
    <source>
        <dbReference type="EMBL" id="CAI8046404.1"/>
    </source>
</evidence>
<dbReference type="Gene3D" id="3.40.50.720">
    <property type="entry name" value="NAD(P)-binding Rossmann-like Domain"/>
    <property type="match status" value="1"/>
</dbReference>
<feature type="region of interest" description="Disordered" evidence="3">
    <location>
        <begin position="169"/>
        <end position="200"/>
    </location>
</feature>
<dbReference type="GO" id="GO:0016491">
    <property type="term" value="F:oxidoreductase activity"/>
    <property type="evidence" value="ECO:0007669"/>
    <property type="project" value="UniProtKB-KW"/>
</dbReference>
<dbReference type="PRINTS" id="PR00081">
    <property type="entry name" value="GDHRDH"/>
</dbReference>